<name>A0A9D9HGD1_9BACT</name>
<dbReference type="InterPro" id="IPR014710">
    <property type="entry name" value="RmlC-like_jellyroll"/>
</dbReference>
<dbReference type="InterPro" id="IPR011051">
    <property type="entry name" value="RmlC_Cupin_sf"/>
</dbReference>
<evidence type="ECO:0000313" key="9">
    <source>
        <dbReference type="Proteomes" id="UP000810252"/>
    </source>
</evidence>
<feature type="active site" description="Proton acceptor" evidence="5">
    <location>
        <position position="61"/>
    </location>
</feature>
<comment type="function">
    <text evidence="2 7">Catalyzes the epimerization of the C3' and C5'positions of dTDP-6-deoxy-D-xylo-4-hexulose, forming dTDP-6-deoxy-L-lyxo-4-hexulose.</text>
</comment>
<gene>
    <name evidence="8" type="primary">rfbC</name>
    <name evidence="8" type="ORF">IAC29_06835</name>
</gene>
<evidence type="ECO:0000313" key="8">
    <source>
        <dbReference type="EMBL" id="MBO8448967.1"/>
    </source>
</evidence>
<dbReference type="GO" id="GO:0019305">
    <property type="term" value="P:dTDP-rhamnose biosynthetic process"/>
    <property type="evidence" value="ECO:0007669"/>
    <property type="project" value="UniProtKB-UniRule"/>
</dbReference>
<dbReference type="GO" id="GO:0005829">
    <property type="term" value="C:cytosol"/>
    <property type="evidence" value="ECO:0007669"/>
    <property type="project" value="TreeGrafter"/>
</dbReference>
<evidence type="ECO:0000256" key="1">
    <source>
        <dbReference type="ARBA" id="ARBA00001298"/>
    </source>
</evidence>
<dbReference type="PANTHER" id="PTHR21047">
    <property type="entry name" value="DTDP-6-DEOXY-D-GLUCOSE-3,5 EPIMERASE"/>
    <property type="match status" value="1"/>
</dbReference>
<comment type="similarity">
    <text evidence="7">Belongs to the dTDP-4-dehydrorhamnose 3,5-epimerase family.</text>
</comment>
<proteinExistence type="inferred from homology"/>
<reference evidence="8" key="1">
    <citation type="submission" date="2020-10" db="EMBL/GenBank/DDBJ databases">
        <authorList>
            <person name="Gilroy R."/>
        </authorList>
    </citation>
    <scope>NUCLEOTIDE SEQUENCE</scope>
    <source>
        <strain evidence="8">20514</strain>
    </source>
</reference>
<comment type="subunit">
    <text evidence="7">Homodimer.</text>
</comment>
<sequence length="189" mass="21477">MNIVSTDIDGVVIIEPRVLKDARGYFFESYSRREFDLGVRPVDFVQDNESRSVYGVLRGLHYQKPPYSQSKLVRVIRGAVLDVAVDIRRGSPTYGRHLAVELTEENHRQLFIPRGFAHGFSVLSDEAVFQYKCDSFYAPESEGALAWDDPDLGIDWKIPVDKVILSAKDAGHPRLKDLVSPFDYNVPLY</sequence>
<dbReference type="PANTHER" id="PTHR21047:SF2">
    <property type="entry name" value="THYMIDINE DIPHOSPHO-4-KETO-RHAMNOSE 3,5-EPIMERASE"/>
    <property type="match status" value="1"/>
</dbReference>
<comment type="catalytic activity">
    <reaction evidence="1 7">
        <text>dTDP-4-dehydro-6-deoxy-alpha-D-glucose = dTDP-4-dehydro-beta-L-rhamnose</text>
        <dbReference type="Rhea" id="RHEA:16969"/>
        <dbReference type="ChEBI" id="CHEBI:57649"/>
        <dbReference type="ChEBI" id="CHEBI:62830"/>
        <dbReference type="EC" id="5.1.3.13"/>
    </reaction>
</comment>
<evidence type="ECO:0000256" key="2">
    <source>
        <dbReference type="ARBA" id="ARBA00001997"/>
    </source>
</evidence>
<dbReference type="EMBL" id="JADIMQ010000096">
    <property type="protein sequence ID" value="MBO8448967.1"/>
    <property type="molecule type" value="Genomic_DNA"/>
</dbReference>
<feature type="site" description="Participates in a stacking interaction with the thymidine ring of dTDP-4-oxo-6-deoxyglucose" evidence="6">
    <location>
        <position position="137"/>
    </location>
</feature>
<evidence type="ECO:0000256" key="3">
    <source>
        <dbReference type="ARBA" id="ARBA00012098"/>
    </source>
</evidence>
<dbReference type="GO" id="GO:0000271">
    <property type="term" value="P:polysaccharide biosynthetic process"/>
    <property type="evidence" value="ECO:0007669"/>
    <property type="project" value="TreeGrafter"/>
</dbReference>
<feature type="active site" description="Proton donor" evidence="5">
    <location>
        <position position="131"/>
    </location>
</feature>
<dbReference type="NCBIfam" id="TIGR01221">
    <property type="entry name" value="rmlC"/>
    <property type="match status" value="1"/>
</dbReference>
<dbReference type="EC" id="5.1.3.13" evidence="3 7"/>
<comment type="pathway">
    <text evidence="7">Carbohydrate biosynthesis; dTDP-L-rhamnose biosynthesis.</text>
</comment>
<dbReference type="Proteomes" id="UP000810252">
    <property type="component" value="Unassembled WGS sequence"/>
</dbReference>
<comment type="caution">
    <text evidence="8">The sequence shown here is derived from an EMBL/GenBank/DDBJ whole genome shotgun (WGS) entry which is preliminary data.</text>
</comment>
<accession>A0A9D9HGD1</accession>
<evidence type="ECO:0000256" key="7">
    <source>
        <dbReference type="RuleBase" id="RU364069"/>
    </source>
</evidence>
<dbReference type="AlphaFoldDB" id="A0A9D9HGD1"/>
<organism evidence="8 9">
    <name type="scientific">Candidatus Cryptobacteroides merdigallinarum</name>
    <dbReference type="NCBI Taxonomy" id="2840770"/>
    <lineage>
        <taxon>Bacteria</taxon>
        <taxon>Pseudomonadati</taxon>
        <taxon>Bacteroidota</taxon>
        <taxon>Bacteroidia</taxon>
        <taxon>Bacteroidales</taxon>
        <taxon>Candidatus Cryptobacteroides</taxon>
    </lineage>
</organism>
<evidence type="ECO:0000256" key="6">
    <source>
        <dbReference type="PIRSR" id="PIRSR600888-3"/>
    </source>
</evidence>
<dbReference type="SUPFAM" id="SSF51182">
    <property type="entry name" value="RmlC-like cupins"/>
    <property type="match status" value="1"/>
</dbReference>
<dbReference type="InterPro" id="IPR000888">
    <property type="entry name" value="RmlC-like"/>
</dbReference>
<evidence type="ECO:0000256" key="5">
    <source>
        <dbReference type="PIRSR" id="PIRSR600888-1"/>
    </source>
</evidence>
<dbReference type="GO" id="GO:0008830">
    <property type="term" value="F:dTDP-4-dehydrorhamnose 3,5-epimerase activity"/>
    <property type="evidence" value="ECO:0007669"/>
    <property type="project" value="UniProtKB-UniRule"/>
</dbReference>
<dbReference type="Pfam" id="PF00908">
    <property type="entry name" value="dTDP_sugar_isom"/>
    <property type="match status" value="1"/>
</dbReference>
<dbReference type="CDD" id="cd00438">
    <property type="entry name" value="cupin_RmlC"/>
    <property type="match status" value="1"/>
</dbReference>
<reference evidence="8" key="2">
    <citation type="journal article" date="2021" name="PeerJ">
        <title>Extensive microbial diversity within the chicken gut microbiome revealed by metagenomics and culture.</title>
        <authorList>
            <person name="Gilroy R."/>
            <person name="Ravi A."/>
            <person name="Getino M."/>
            <person name="Pursley I."/>
            <person name="Horton D.L."/>
            <person name="Alikhan N.F."/>
            <person name="Baker D."/>
            <person name="Gharbi K."/>
            <person name="Hall N."/>
            <person name="Watson M."/>
            <person name="Adriaenssens E.M."/>
            <person name="Foster-Nyarko E."/>
            <person name="Jarju S."/>
            <person name="Secka A."/>
            <person name="Antonio M."/>
            <person name="Oren A."/>
            <person name="Chaudhuri R.R."/>
            <person name="La Ragione R."/>
            <person name="Hildebrand F."/>
            <person name="Pallen M.J."/>
        </authorList>
    </citation>
    <scope>NUCLEOTIDE SEQUENCE</scope>
    <source>
        <strain evidence="8">20514</strain>
    </source>
</reference>
<protein>
    <recommendedName>
        <fullName evidence="4 7">dTDP-4-dehydrorhamnose 3,5-epimerase</fullName>
        <ecNumber evidence="3 7">5.1.3.13</ecNumber>
    </recommendedName>
    <alternativeName>
        <fullName evidence="7">Thymidine diphospho-4-keto-rhamnose 3,5-epimerase</fullName>
    </alternativeName>
</protein>
<evidence type="ECO:0000256" key="4">
    <source>
        <dbReference type="ARBA" id="ARBA00019595"/>
    </source>
</evidence>
<dbReference type="Gene3D" id="2.60.120.10">
    <property type="entry name" value="Jelly Rolls"/>
    <property type="match status" value="1"/>
</dbReference>
<keyword evidence="7 8" id="KW-0413">Isomerase</keyword>